<comment type="pathway">
    <text evidence="7">Glycan biosynthesis; glycogen biosynthesis.</text>
</comment>
<feature type="domain" description="Starch synthase catalytic" evidence="9">
    <location>
        <begin position="2"/>
        <end position="231"/>
    </location>
</feature>
<name>A0A7U9XV67_9MOLU</name>
<evidence type="ECO:0000256" key="3">
    <source>
        <dbReference type="ARBA" id="ARBA00010281"/>
    </source>
</evidence>
<feature type="domain" description="Glycosyl transferase family 1" evidence="8">
    <location>
        <begin position="283"/>
        <end position="430"/>
    </location>
</feature>
<dbReference type="UniPathway" id="UPA00164"/>
<evidence type="ECO:0000256" key="4">
    <source>
        <dbReference type="ARBA" id="ARBA00022676"/>
    </source>
</evidence>
<dbReference type="EMBL" id="AP024412">
    <property type="protein sequence ID" value="BCR35842.1"/>
    <property type="molecule type" value="Genomic_DNA"/>
</dbReference>
<evidence type="ECO:0000313" key="10">
    <source>
        <dbReference type="EMBL" id="BCR35842.1"/>
    </source>
</evidence>
<dbReference type="Proteomes" id="UP000620133">
    <property type="component" value="Chromosome"/>
</dbReference>
<evidence type="ECO:0000259" key="9">
    <source>
        <dbReference type="Pfam" id="PF08323"/>
    </source>
</evidence>
<feature type="binding site" evidence="7">
    <location>
        <position position="15"/>
    </location>
    <ligand>
        <name>ADP-alpha-D-glucose</name>
        <dbReference type="ChEBI" id="CHEBI:57498"/>
    </ligand>
</feature>
<dbReference type="HAMAP" id="MF_00484">
    <property type="entry name" value="Glycogen_synth"/>
    <property type="match status" value="1"/>
</dbReference>
<dbReference type="InterPro" id="IPR011835">
    <property type="entry name" value="GS/SS"/>
</dbReference>
<dbReference type="Pfam" id="PF08323">
    <property type="entry name" value="Glyco_transf_5"/>
    <property type="match status" value="1"/>
</dbReference>
<evidence type="ECO:0000256" key="6">
    <source>
        <dbReference type="ARBA" id="ARBA00023056"/>
    </source>
</evidence>
<evidence type="ECO:0000259" key="8">
    <source>
        <dbReference type="Pfam" id="PF00534"/>
    </source>
</evidence>
<keyword evidence="6 7" id="KW-0320">Glycogen biosynthesis</keyword>
<dbReference type="InterPro" id="IPR001296">
    <property type="entry name" value="Glyco_trans_1"/>
</dbReference>
<evidence type="ECO:0000256" key="5">
    <source>
        <dbReference type="ARBA" id="ARBA00022679"/>
    </source>
</evidence>
<reference evidence="10" key="1">
    <citation type="submission" date="2021-01" db="EMBL/GenBank/DDBJ databases">
        <title>Draft genome sequence of Acholeplasmataceae bacterium strain Mahy22.</title>
        <authorList>
            <person name="Watanabe M."/>
            <person name="Kojima H."/>
            <person name="Fukui M."/>
        </authorList>
    </citation>
    <scope>NUCLEOTIDE SEQUENCE</scope>
    <source>
        <strain evidence="10">Mahy22</strain>
    </source>
</reference>
<gene>
    <name evidence="10" type="primary">glgA_1</name>
    <name evidence="7" type="synonym">glgA</name>
    <name evidence="10" type="ORF">MPAN_007350</name>
</gene>
<organism evidence="10 11">
    <name type="scientific">Mariniplasma anaerobium</name>
    <dbReference type="NCBI Taxonomy" id="2735436"/>
    <lineage>
        <taxon>Bacteria</taxon>
        <taxon>Bacillati</taxon>
        <taxon>Mycoplasmatota</taxon>
        <taxon>Mollicutes</taxon>
        <taxon>Acholeplasmatales</taxon>
        <taxon>Acholeplasmataceae</taxon>
        <taxon>Mariniplasma</taxon>
    </lineage>
</organism>
<comment type="function">
    <text evidence="2 7">Synthesizes alpha-1,4-glucan chains using ADP-glucose.</text>
</comment>
<dbReference type="EC" id="2.4.1.21" evidence="7"/>
<dbReference type="GO" id="GO:0004373">
    <property type="term" value="F:alpha-1,4-glucan glucosyltransferase (UDP-glucose donor) activity"/>
    <property type="evidence" value="ECO:0007669"/>
    <property type="project" value="InterPro"/>
</dbReference>
<dbReference type="KEGG" id="manr:MPAN_007350"/>
<comment type="similarity">
    <text evidence="3 7">Belongs to the glycosyltransferase 1 family. Bacterial/plant glycogen synthase subfamily.</text>
</comment>
<keyword evidence="4 7" id="KW-0328">Glycosyltransferase</keyword>
<dbReference type="Pfam" id="PF00534">
    <property type="entry name" value="Glycos_transf_1"/>
    <property type="match status" value="1"/>
</dbReference>
<dbReference type="RefSeq" id="WP_176238675.1">
    <property type="nucleotide sequence ID" value="NZ_AP024412.1"/>
</dbReference>
<comment type="catalytic activity">
    <reaction evidence="1 7">
        <text>[(1-&gt;4)-alpha-D-glucosyl](n) + ADP-alpha-D-glucose = [(1-&gt;4)-alpha-D-glucosyl](n+1) + ADP + H(+)</text>
        <dbReference type="Rhea" id="RHEA:18189"/>
        <dbReference type="Rhea" id="RHEA-COMP:9584"/>
        <dbReference type="Rhea" id="RHEA-COMP:9587"/>
        <dbReference type="ChEBI" id="CHEBI:15378"/>
        <dbReference type="ChEBI" id="CHEBI:15444"/>
        <dbReference type="ChEBI" id="CHEBI:57498"/>
        <dbReference type="ChEBI" id="CHEBI:456216"/>
        <dbReference type="EC" id="2.4.1.21"/>
    </reaction>
</comment>
<dbReference type="Gene3D" id="3.40.50.2000">
    <property type="entry name" value="Glycogen Phosphorylase B"/>
    <property type="match status" value="2"/>
</dbReference>
<evidence type="ECO:0000256" key="1">
    <source>
        <dbReference type="ARBA" id="ARBA00001478"/>
    </source>
</evidence>
<dbReference type="CDD" id="cd03791">
    <property type="entry name" value="GT5_Glycogen_synthase_DULL1-like"/>
    <property type="match status" value="1"/>
</dbReference>
<accession>A0A7U9XV67</accession>
<dbReference type="SUPFAM" id="SSF53756">
    <property type="entry name" value="UDP-Glycosyltransferase/glycogen phosphorylase"/>
    <property type="match status" value="1"/>
</dbReference>
<dbReference type="AlphaFoldDB" id="A0A7U9XV67"/>
<dbReference type="PANTHER" id="PTHR45825:SF11">
    <property type="entry name" value="ALPHA AMYLASE DOMAIN-CONTAINING PROTEIN"/>
    <property type="match status" value="1"/>
</dbReference>
<dbReference type="GO" id="GO:0009011">
    <property type="term" value="F:alpha-1,4-glucan glucosyltransferase (ADP-glucose donor) activity"/>
    <property type="evidence" value="ECO:0007669"/>
    <property type="project" value="UniProtKB-UniRule"/>
</dbReference>
<evidence type="ECO:0000256" key="7">
    <source>
        <dbReference type="HAMAP-Rule" id="MF_00484"/>
    </source>
</evidence>
<dbReference type="InterPro" id="IPR013534">
    <property type="entry name" value="Starch_synth_cat_dom"/>
</dbReference>
<dbReference type="GO" id="GO:0005978">
    <property type="term" value="P:glycogen biosynthetic process"/>
    <property type="evidence" value="ECO:0007669"/>
    <property type="project" value="UniProtKB-UniRule"/>
</dbReference>
<keyword evidence="5 7" id="KW-0808">Transferase</keyword>
<dbReference type="PANTHER" id="PTHR45825">
    <property type="entry name" value="GRANULE-BOUND STARCH SYNTHASE 1, CHLOROPLASTIC/AMYLOPLASTIC"/>
    <property type="match status" value="1"/>
</dbReference>
<proteinExistence type="inferred from homology"/>
<protein>
    <recommendedName>
        <fullName evidence="7">Glycogen synthase</fullName>
        <ecNumber evidence="7">2.4.1.21</ecNumber>
    </recommendedName>
    <alternativeName>
        <fullName evidence="7">Starch [bacterial glycogen] synthase</fullName>
    </alternativeName>
</protein>
<dbReference type="NCBIfam" id="TIGR02095">
    <property type="entry name" value="glgA"/>
    <property type="match status" value="1"/>
</dbReference>
<evidence type="ECO:0000256" key="2">
    <source>
        <dbReference type="ARBA" id="ARBA00002764"/>
    </source>
</evidence>
<keyword evidence="11" id="KW-1185">Reference proteome</keyword>
<sequence length="475" mass="55540">MKILFASSEVFPFSKTGGLADMALFLPKSLKKIGHEVTVITPYYKNISKHHKDMTYKGTKTITMGGIETIVHFYELIYQEMSFIFVQNMHYFERDHLYGYNDDAERFSCFSYSILEAIELLDFYPNLLHLNDWQTGMVPYLLDEHYRQINDGYFSIHTLLTIHNLEYQGSFDPYVARFFNTDFNYTYIHFDRVNFLKAGIERATKINTVSPTYRNEILSQEFGFTLDGALNFRKDDLVGILNGIDNEVFNPKTDHLIEYNYDKRNFFSMKQKNKEHILNHFNLDVDINKPLVTYVGRLATQKGINLFTEVLEEVIAYTDARFILMGSGNDSYESFFKYLSFKFPKRVSNFIGFNEELAHKLYASSDLFMMPSRFEPCGLGQLIAMRYGALPIVRETGGLKDTVEPYNKYTDTGTGFTFRNYDGYELKEKLFESIQLYKDNLPIFKKLMKQAMDKDYSLKQMALSYENLYQIILGV</sequence>
<evidence type="ECO:0000313" key="11">
    <source>
        <dbReference type="Proteomes" id="UP000620133"/>
    </source>
</evidence>